<dbReference type="PANTHER" id="PTHR10000:SF8">
    <property type="entry name" value="HAD SUPERFAMILY HYDROLASE-LIKE, TYPE 3"/>
    <property type="match status" value="1"/>
</dbReference>
<evidence type="ECO:0008006" key="3">
    <source>
        <dbReference type="Google" id="ProtNLM"/>
    </source>
</evidence>
<evidence type="ECO:0000313" key="1">
    <source>
        <dbReference type="EMBL" id="TYP73774.1"/>
    </source>
</evidence>
<organism evidence="1 2">
    <name type="scientific">Paenibacillus methanolicus</name>
    <dbReference type="NCBI Taxonomy" id="582686"/>
    <lineage>
        <taxon>Bacteria</taxon>
        <taxon>Bacillati</taxon>
        <taxon>Bacillota</taxon>
        <taxon>Bacilli</taxon>
        <taxon>Bacillales</taxon>
        <taxon>Paenibacillaceae</taxon>
        <taxon>Paenibacillus</taxon>
    </lineage>
</organism>
<accession>A0A5S5C375</accession>
<dbReference type="SFLD" id="SFLDG01140">
    <property type="entry name" value="C2.B:_Phosphomannomutase_and_P"/>
    <property type="match status" value="1"/>
</dbReference>
<dbReference type="Pfam" id="PF08282">
    <property type="entry name" value="Hydrolase_3"/>
    <property type="match status" value="1"/>
</dbReference>
<sequence length="265" mass="28741">MALHYDMIALDVDGTLLTDAHQLTDETKAAVQEAAERGAEIVLCTGRGPVNTLPVLAELGLSGTIITHNGAATVDAAKRKVLHQYDLSPEEVMRFIAFCREGGHHFDLNTAFELMAETVRKEAEAMYAMFDVQPILGPFANPLPTGLVKFTVFGSLEEMDRVEEAWNGWTHGLSHIRSGDFFIDVMHPEASKAAALRQLAALRGIAPERIMAIGNYYNDIGMLEFAGFGVAVANSPDAVKASANALARSNEENGVAHALREFAWS</sequence>
<dbReference type="Proteomes" id="UP000323257">
    <property type="component" value="Unassembled WGS sequence"/>
</dbReference>
<dbReference type="Gene3D" id="3.40.50.1000">
    <property type="entry name" value="HAD superfamily/HAD-like"/>
    <property type="match status" value="1"/>
</dbReference>
<dbReference type="NCBIfam" id="TIGR00099">
    <property type="entry name" value="Cof-subfamily"/>
    <property type="match status" value="1"/>
</dbReference>
<proteinExistence type="predicted"/>
<dbReference type="RefSeq" id="WP_148930214.1">
    <property type="nucleotide sequence ID" value="NZ_VNHS01000006.1"/>
</dbReference>
<dbReference type="GO" id="GO:0005829">
    <property type="term" value="C:cytosol"/>
    <property type="evidence" value="ECO:0007669"/>
    <property type="project" value="TreeGrafter"/>
</dbReference>
<dbReference type="OrthoDB" id="9790031at2"/>
<dbReference type="NCBIfam" id="TIGR01484">
    <property type="entry name" value="HAD-SF-IIB"/>
    <property type="match status" value="1"/>
</dbReference>
<dbReference type="InterPro" id="IPR006379">
    <property type="entry name" value="HAD-SF_hydro_IIB"/>
</dbReference>
<dbReference type="PANTHER" id="PTHR10000">
    <property type="entry name" value="PHOSPHOSERINE PHOSPHATASE"/>
    <property type="match status" value="1"/>
</dbReference>
<dbReference type="SUPFAM" id="SSF56784">
    <property type="entry name" value="HAD-like"/>
    <property type="match status" value="1"/>
</dbReference>
<dbReference type="SFLD" id="SFLDS00003">
    <property type="entry name" value="Haloacid_Dehalogenase"/>
    <property type="match status" value="1"/>
</dbReference>
<reference evidence="1 2" key="1">
    <citation type="submission" date="2019-07" db="EMBL/GenBank/DDBJ databases">
        <title>Genomic Encyclopedia of Type Strains, Phase III (KMG-III): the genomes of soil and plant-associated and newly described type strains.</title>
        <authorList>
            <person name="Whitman W."/>
        </authorList>
    </citation>
    <scope>NUCLEOTIDE SEQUENCE [LARGE SCALE GENOMIC DNA]</scope>
    <source>
        <strain evidence="1 2">BL24</strain>
    </source>
</reference>
<dbReference type="GO" id="GO:0016791">
    <property type="term" value="F:phosphatase activity"/>
    <property type="evidence" value="ECO:0007669"/>
    <property type="project" value="TreeGrafter"/>
</dbReference>
<dbReference type="EMBL" id="VNHS01000006">
    <property type="protein sequence ID" value="TYP73774.1"/>
    <property type="molecule type" value="Genomic_DNA"/>
</dbReference>
<keyword evidence="2" id="KW-1185">Reference proteome</keyword>
<dbReference type="Gene3D" id="3.30.1240.10">
    <property type="match status" value="1"/>
</dbReference>
<gene>
    <name evidence="1" type="ORF">BCM02_10650</name>
</gene>
<dbReference type="GO" id="GO:0000287">
    <property type="term" value="F:magnesium ion binding"/>
    <property type="evidence" value="ECO:0007669"/>
    <property type="project" value="TreeGrafter"/>
</dbReference>
<comment type="caution">
    <text evidence="1">The sequence shown here is derived from an EMBL/GenBank/DDBJ whole genome shotgun (WGS) entry which is preliminary data.</text>
</comment>
<dbReference type="InterPro" id="IPR023214">
    <property type="entry name" value="HAD_sf"/>
</dbReference>
<name>A0A5S5C375_9BACL</name>
<dbReference type="AlphaFoldDB" id="A0A5S5C375"/>
<dbReference type="CDD" id="cd07516">
    <property type="entry name" value="HAD_Pase"/>
    <property type="match status" value="1"/>
</dbReference>
<dbReference type="InterPro" id="IPR000150">
    <property type="entry name" value="Cof"/>
</dbReference>
<protein>
    <recommendedName>
        <fullName evidence="3">Cof subfamily protein (Haloacid dehalogenase superfamily)/HAD superfamily hydrolase (TIGR01484 family)</fullName>
    </recommendedName>
</protein>
<evidence type="ECO:0000313" key="2">
    <source>
        <dbReference type="Proteomes" id="UP000323257"/>
    </source>
</evidence>
<dbReference type="InterPro" id="IPR036412">
    <property type="entry name" value="HAD-like_sf"/>
</dbReference>